<gene>
    <name evidence="1" type="ORF">LSO58_18510</name>
</gene>
<keyword evidence="1" id="KW-0614">Plasmid</keyword>
<dbReference type="RefSeq" id="WP_263503964.1">
    <property type="nucleotide sequence ID" value="NZ_CP089047.1"/>
</dbReference>
<geneLocation type="plasmid" evidence="1 2">
    <name>pRIVM_C010761_3</name>
</geneLocation>
<dbReference type="EMBL" id="CP089047">
    <property type="protein sequence ID" value="UYF77429.1"/>
    <property type="molecule type" value="Genomic_DNA"/>
</dbReference>
<evidence type="ECO:0000313" key="1">
    <source>
        <dbReference type="EMBL" id="UYF77429.1"/>
    </source>
</evidence>
<reference evidence="1" key="1">
    <citation type="journal article" date="2022" name="J Glob Antimicrob Resist">
        <title>Comparative analysis of IMP-4- and OXA-58-containing plasmids of three carbapenemase-producing Acinetobacter ursingii strains in the Netherlands.</title>
        <authorList>
            <person name="Hendrickx A.P.A."/>
            <person name="Schade R.P."/>
            <person name="Landman F."/>
            <person name="Bosch T."/>
            <person name="Schouls L.M."/>
            <person name="van Dijk K."/>
        </authorList>
    </citation>
    <scope>NUCLEOTIDE SEQUENCE</scope>
    <source>
        <strain evidence="1">RIVM_C010761</strain>
    </source>
</reference>
<proteinExistence type="predicted"/>
<name>A0AA46S8K7_9GAMM</name>
<evidence type="ECO:0000313" key="2">
    <source>
        <dbReference type="Proteomes" id="UP001164081"/>
    </source>
</evidence>
<organism evidence="1 2">
    <name type="scientific">Acinetobacter ursingii</name>
    <dbReference type="NCBI Taxonomy" id="108980"/>
    <lineage>
        <taxon>Bacteria</taxon>
        <taxon>Pseudomonadati</taxon>
        <taxon>Pseudomonadota</taxon>
        <taxon>Gammaproteobacteria</taxon>
        <taxon>Moraxellales</taxon>
        <taxon>Moraxellaceae</taxon>
        <taxon>Acinetobacter</taxon>
    </lineage>
</organism>
<dbReference type="AlphaFoldDB" id="A0AA46S8K7"/>
<dbReference type="Proteomes" id="UP001164081">
    <property type="component" value="Plasmid pRIVM_C010761_3"/>
</dbReference>
<accession>A0AA46S8K7</accession>
<sequence length="176" mass="20128">MVNKQSIKIIDLIAKNYSQGLSPDEYSLFTAVSKSSGIPVHLDYYGFFENRKICLLSEVDDEVEITGKSKIKLYFRQETLQVDYLDAITEEVKLMPISKILLLEKTLFSKLLSPVGDFKFSIEFEVKGQFIEYGFIHILKVIQLLIERNLPFSELCDFLDSGKFKLQLIANGADNV</sequence>
<protein>
    <submittedName>
        <fullName evidence="1">Uncharacterized protein</fullName>
    </submittedName>
</protein>